<comment type="caution">
    <text evidence="2">The sequence shown here is derived from an EMBL/GenBank/DDBJ whole genome shotgun (WGS) entry which is preliminary data.</text>
</comment>
<proteinExistence type="predicted"/>
<sequence>MKTKLLLATIAAAALSACGGGGSDSTATPASVTTKVSGTAAVGAALANAQVVAKCAAGGGTATTAADGTYTLNIADAKRPCVLTVTSADGSTKLHSVIEAGTGTSVVANITPLTELLTASLAGGDTQAFFDTFDAAAQAKLTAAGLTGAMETVRLVLTGTVDLTGIDPLKDTLVAAHGSTPGNALDQRLDTLGAALTTAKTSLADLSAAVGGTKGSTDGVKGLLSPASATCASYRSGKYQKVDLTTNTVQRYTVDAVAMTRVNDATGAIDQFAANPNEYCRVGNTDIRLLVSKSGIGLERRSGLPSLLIPVQNVPLAELAGSWIAMAFERDTSPGNYASSLSQFTLNAAGKFTAGVECDKNGCNQPWDANDLPTATVNADGGFNVTDSGGVTRGFAFKNSDGQMALVLVHANGFVLARQAIPRVLPAVGTKNVYWDANVGPTGLTDITAFSNQVLSVDPATSSYVRTRIEDGRVETFTDNKPFPGVRYRPEVAAVNGAGGASEMIGMSLANTGLTAAINVNPANPFFSISVDRPNPIGPATQAQ</sequence>
<feature type="chain" id="PRO_5016233281" description="Lipoprotein" evidence="1">
    <location>
        <begin position="20"/>
        <end position="544"/>
    </location>
</feature>
<evidence type="ECO:0000313" key="2">
    <source>
        <dbReference type="EMBL" id="PWK37791.1"/>
    </source>
</evidence>
<dbReference type="Proteomes" id="UP000245754">
    <property type="component" value="Unassembled WGS sequence"/>
</dbReference>
<evidence type="ECO:0008006" key="4">
    <source>
        <dbReference type="Google" id="ProtNLM"/>
    </source>
</evidence>
<reference evidence="2 3" key="1">
    <citation type="submission" date="2018-05" db="EMBL/GenBank/DDBJ databases">
        <title>Genomic Encyclopedia of Type Strains, Phase IV (KMG-V): Genome sequencing to study the core and pangenomes of soil and plant-associated prokaryotes.</title>
        <authorList>
            <person name="Whitman W."/>
        </authorList>
    </citation>
    <scope>NUCLEOTIDE SEQUENCE [LARGE SCALE GENOMIC DNA]</scope>
    <source>
        <strain evidence="2 3">SLV-132</strain>
    </source>
</reference>
<keyword evidence="3" id="KW-1185">Reference proteome</keyword>
<evidence type="ECO:0000313" key="3">
    <source>
        <dbReference type="Proteomes" id="UP000245754"/>
    </source>
</evidence>
<dbReference type="PROSITE" id="PS51257">
    <property type="entry name" value="PROKAR_LIPOPROTEIN"/>
    <property type="match status" value="1"/>
</dbReference>
<protein>
    <recommendedName>
        <fullName evidence="4">Lipoprotein</fullName>
    </recommendedName>
</protein>
<keyword evidence="1" id="KW-0732">Signal</keyword>
<evidence type="ECO:0000256" key="1">
    <source>
        <dbReference type="SAM" id="SignalP"/>
    </source>
</evidence>
<gene>
    <name evidence="2" type="ORF">C7419_1011677</name>
</gene>
<dbReference type="AlphaFoldDB" id="A0A316EZJ0"/>
<dbReference type="EMBL" id="QGGT01000001">
    <property type="protein sequence ID" value="PWK37791.1"/>
    <property type="molecule type" value="Genomic_DNA"/>
</dbReference>
<name>A0A316EZJ0_9BURK</name>
<dbReference type="RefSeq" id="WP_109581466.1">
    <property type="nucleotide sequence ID" value="NZ_QGGT01000001.1"/>
</dbReference>
<organism evidence="2 3">
    <name type="scientific">Cupriavidus plantarum</name>
    <dbReference type="NCBI Taxonomy" id="942865"/>
    <lineage>
        <taxon>Bacteria</taxon>
        <taxon>Pseudomonadati</taxon>
        <taxon>Pseudomonadota</taxon>
        <taxon>Betaproteobacteria</taxon>
        <taxon>Burkholderiales</taxon>
        <taxon>Burkholderiaceae</taxon>
        <taxon>Cupriavidus</taxon>
    </lineage>
</organism>
<accession>A0A316EZJ0</accession>
<feature type="signal peptide" evidence="1">
    <location>
        <begin position="1"/>
        <end position="19"/>
    </location>
</feature>